<geneLocation type="plasmid" evidence="3 4">
    <name>unnamed2</name>
</geneLocation>
<sequence>MTDDDEIEAILEEAKENKRHTSQPENEEENQDDSPEGSQNEIQGPDRTTAIKDALLAIERGDRRTNVTIRDEQIRAFLDGIESSGDLETAVTRLANRLDDDPEENPTRSDIGRLAIRVGLHECLPEMLEDARTAHKEALLEQADEF</sequence>
<evidence type="ECO:0000256" key="1">
    <source>
        <dbReference type="SAM" id="MobiDB-lite"/>
    </source>
</evidence>
<dbReference type="GeneID" id="71929427"/>
<feature type="region of interest" description="Disordered" evidence="1">
    <location>
        <begin position="1"/>
        <end position="49"/>
    </location>
</feature>
<organism evidence="3 4">
    <name type="scientific">Halocatena salina</name>
    <dbReference type="NCBI Taxonomy" id="2934340"/>
    <lineage>
        <taxon>Archaea</taxon>
        <taxon>Methanobacteriati</taxon>
        <taxon>Methanobacteriota</taxon>
        <taxon>Stenosarchaea group</taxon>
        <taxon>Halobacteria</taxon>
        <taxon>Halobacteriales</taxon>
        <taxon>Natronomonadaceae</taxon>
        <taxon>Halocatena</taxon>
    </lineage>
</organism>
<reference evidence="3" key="1">
    <citation type="submission" date="2022-04" db="EMBL/GenBank/DDBJ databases">
        <title>Halocatena sp. nov., isolated from a salt lake.</title>
        <authorList>
            <person name="Cui H.-L."/>
        </authorList>
    </citation>
    <scope>NUCLEOTIDE SEQUENCE</scope>
    <source>
        <strain evidence="3">AD-1</strain>
        <plasmid evidence="3">unnamed2</plasmid>
    </source>
</reference>
<gene>
    <name evidence="3" type="ORF">MW046_15230</name>
</gene>
<evidence type="ECO:0000259" key="2">
    <source>
        <dbReference type="Pfam" id="PF26424"/>
    </source>
</evidence>
<dbReference type="AlphaFoldDB" id="A0A8U0A6M9"/>
<evidence type="ECO:0000313" key="3">
    <source>
        <dbReference type="EMBL" id="UPM44752.1"/>
    </source>
</evidence>
<keyword evidence="3" id="KW-0614">Plasmid</keyword>
<dbReference type="EMBL" id="CP096021">
    <property type="protein sequence ID" value="UPM44752.1"/>
    <property type="molecule type" value="Genomic_DNA"/>
</dbReference>
<dbReference type="RefSeq" id="WP_247995406.1">
    <property type="nucleotide sequence ID" value="NZ_CP096021.1"/>
</dbReference>
<feature type="compositionally biased region" description="Acidic residues" evidence="1">
    <location>
        <begin position="25"/>
        <end position="35"/>
    </location>
</feature>
<proteinExistence type="predicted"/>
<dbReference type="KEGG" id="haad:MW046_15230"/>
<keyword evidence="4" id="KW-1185">Reference proteome</keyword>
<feature type="compositionally biased region" description="Acidic residues" evidence="1">
    <location>
        <begin position="1"/>
        <end position="11"/>
    </location>
</feature>
<evidence type="ECO:0000313" key="4">
    <source>
        <dbReference type="Proteomes" id="UP000831768"/>
    </source>
</evidence>
<name>A0A8U0A6M9_9EURY</name>
<protein>
    <recommendedName>
        <fullName evidence="2">DUF8115 domain-containing protein</fullName>
    </recommendedName>
</protein>
<dbReference type="Pfam" id="PF26424">
    <property type="entry name" value="DUF8115"/>
    <property type="match status" value="1"/>
</dbReference>
<feature type="domain" description="DUF8115" evidence="2">
    <location>
        <begin position="1"/>
        <end position="142"/>
    </location>
</feature>
<accession>A0A8U0A6M9</accession>
<dbReference type="InterPro" id="IPR058428">
    <property type="entry name" value="DUF8115"/>
</dbReference>
<dbReference type="Proteomes" id="UP000831768">
    <property type="component" value="Plasmid unnamed2"/>
</dbReference>